<sequence length="374" mass="41376">MRHIGVGASASSPCTVRVRPCGLAPPLSPSCVQLQQLVTFPATPLERHARTAVRTTRASPPHRRLDPVSREHETKLERLAVVTGGNRGIGLEVCRQLAAQGIMVILTARDEKRGKDAVEFLRHECNLSNIIYRPLDVLDDDSVASLAQHIESRYGKLDILVNNAGVGGVVVDQDGMRALNIDPHTWLSGAAANLLEGVVLQTYDGAVKCLNTNYYGIRRVTEGLLPLLKQSSSGARIVNTTSLRSELKRMPNKKLREELRDAGSWDEQRIEAMLDEFLEALRRGRLEEEGWPTMLPAYSVSKMAVNLYTRILARRLPEMRVNCVHPGFVRTEINWNTGVITTEEGARGAVKLALLPHDGPTGCYFHQTELGIAW</sequence>
<dbReference type="AlphaFoldDB" id="A0A1B6QGD6"/>
<keyword evidence="2" id="KW-0521">NADP</keyword>
<dbReference type="GO" id="GO:0016491">
    <property type="term" value="F:oxidoreductase activity"/>
    <property type="evidence" value="ECO:0007669"/>
    <property type="project" value="UniProtKB-KW"/>
</dbReference>
<dbReference type="SUPFAM" id="SSF51735">
    <property type="entry name" value="NAD(P)-binding Rossmann-fold domains"/>
    <property type="match status" value="1"/>
</dbReference>
<evidence type="ECO:0000256" key="3">
    <source>
        <dbReference type="ARBA" id="ARBA00023002"/>
    </source>
</evidence>
<evidence type="ECO:0000256" key="5">
    <source>
        <dbReference type="SAM" id="MobiDB-lite"/>
    </source>
</evidence>
<dbReference type="EMBL" id="CM000761">
    <property type="protein sequence ID" value="KXG36979.1"/>
    <property type="molecule type" value="Genomic_DNA"/>
</dbReference>
<reference evidence="6 7" key="1">
    <citation type="journal article" date="2009" name="Nature">
        <title>The Sorghum bicolor genome and the diversification of grasses.</title>
        <authorList>
            <person name="Paterson A.H."/>
            <person name="Bowers J.E."/>
            <person name="Bruggmann R."/>
            <person name="Dubchak I."/>
            <person name="Grimwood J."/>
            <person name="Gundlach H."/>
            <person name="Haberer G."/>
            <person name="Hellsten U."/>
            <person name="Mitros T."/>
            <person name="Poliakov A."/>
            <person name="Schmutz J."/>
            <person name="Spannagl M."/>
            <person name="Tang H."/>
            <person name="Wang X."/>
            <person name="Wicker T."/>
            <person name="Bharti A.K."/>
            <person name="Chapman J."/>
            <person name="Feltus F.A."/>
            <person name="Gowik U."/>
            <person name="Grigoriev I.V."/>
            <person name="Lyons E."/>
            <person name="Maher C.A."/>
            <person name="Martis M."/>
            <person name="Narechania A."/>
            <person name="Otillar R.P."/>
            <person name="Penning B.W."/>
            <person name="Salamov A.A."/>
            <person name="Wang Y."/>
            <person name="Zhang L."/>
            <person name="Carpita N.C."/>
            <person name="Freeling M."/>
            <person name="Gingle A.R."/>
            <person name="Hash C.T."/>
            <person name="Keller B."/>
            <person name="Klein P."/>
            <person name="Kresovich S."/>
            <person name="McCann M.C."/>
            <person name="Ming R."/>
            <person name="Peterson D.G."/>
            <person name="Mehboob-ur-Rahman"/>
            <person name="Ware D."/>
            <person name="Westhoff P."/>
            <person name="Mayer K.F."/>
            <person name="Messing J."/>
            <person name="Rokhsar D.S."/>
        </authorList>
    </citation>
    <scope>NUCLEOTIDE SEQUENCE [LARGE SCALE GENOMIC DNA]</scope>
    <source>
        <strain evidence="7">cv. BTx623</strain>
    </source>
</reference>
<organism evidence="6 7">
    <name type="scientific">Sorghum bicolor</name>
    <name type="common">Sorghum</name>
    <name type="synonym">Sorghum vulgare</name>
    <dbReference type="NCBI Taxonomy" id="4558"/>
    <lineage>
        <taxon>Eukaryota</taxon>
        <taxon>Viridiplantae</taxon>
        <taxon>Streptophyta</taxon>
        <taxon>Embryophyta</taxon>
        <taxon>Tracheophyta</taxon>
        <taxon>Spermatophyta</taxon>
        <taxon>Magnoliopsida</taxon>
        <taxon>Liliopsida</taxon>
        <taxon>Poales</taxon>
        <taxon>Poaceae</taxon>
        <taxon>PACMAD clade</taxon>
        <taxon>Panicoideae</taxon>
        <taxon>Andropogonodae</taxon>
        <taxon>Andropogoneae</taxon>
        <taxon>Sorghinae</taxon>
        <taxon>Sorghum</taxon>
    </lineage>
</organism>
<feature type="region of interest" description="Disordered" evidence="5">
    <location>
        <begin position="49"/>
        <end position="70"/>
    </location>
</feature>
<dbReference type="InterPro" id="IPR036291">
    <property type="entry name" value="NAD(P)-bd_dom_sf"/>
</dbReference>
<dbReference type="OrthoDB" id="1933717at2759"/>
<accession>A0A1B6QGD6</accession>
<evidence type="ECO:0000256" key="4">
    <source>
        <dbReference type="RuleBase" id="RU000363"/>
    </source>
</evidence>
<evidence type="ECO:0000313" key="7">
    <source>
        <dbReference type="Proteomes" id="UP000000768"/>
    </source>
</evidence>
<dbReference type="Gramene" id="KXG36979">
    <property type="protein sequence ID" value="KXG36979"/>
    <property type="gene ID" value="SORBI_3002G422600"/>
</dbReference>
<dbReference type="PANTHER" id="PTHR43490:SF73">
    <property type="entry name" value="OS07G0685800 PROTEIN"/>
    <property type="match status" value="1"/>
</dbReference>
<protein>
    <submittedName>
        <fullName evidence="6">Uncharacterized protein</fullName>
    </submittedName>
</protein>
<dbReference type="Pfam" id="PF00106">
    <property type="entry name" value="adh_short"/>
    <property type="match status" value="1"/>
</dbReference>
<evidence type="ECO:0000256" key="1">
    <source>
        <dbReference type="ARBA" id="ARBA00006484"/>
    </source>
</evidence>
<dbReference type="Pfam" id="PF13561">
    <property type="entry name" value="adh_short_C2"/>
    <property type="match status" value="1"/>
</dbReference>
<name>A0A1B6QGD6_SORBI</name>
<gene>
    <name evidence="6" type="ORF">SORBI_3002G422600</name>
</gene>
<keyword evidence="7" id="KW-1185">Reference proteome</keyword>
<dbReference type="PANTHER" id="PTHR43490">
    <property type="entry name" value="(+)-NEOMENTHOL DEHYDROGENASE"/>
    <property type="match status" value="1"/>
</dbReference>
<proteinExistence type="inferred from homology"/>
<dbReference type="Proteomes" id="UP000000768">
    <property type="component" value="Chromosome 2"/>
</dbReference>
<dbReference type="Gene3D" id="3.40.50.720">
    <property type="entry name" value="NAD(P)-binding Rossmann-like Domain"/>
    <property type="match status" value="1"/>
</dbReference>
<comment type="similarity">
    <text evidence="1 4">Belongs to the short-chain dehydrogenases/reductases (SDR) family.</text>
</comment>
<evidence type="ECO:0000313" key="6">
    <source>
        <dbReference type="EMBL" id="KXG36979.1"/>
    </source>
</evidence>
<reference evidence="7" key="2">
    <citation type="journal article" date="2018" name="Plant J.">
        <title>The Sorghum bicolor reference genome: improved assembly, gene annotations, a transcriptome atlas, and signatures of genome organization.</title>
        <authorList>
            <person name="McCormick R.F."/>
            <person name="Truong S.K."/>
            <person name="Sreedasyam A."/>
            <person name="Jenkins J."/>
            <person name="Shu S."/>
            <person name="Sims D."/>
            <person name="Kennedy M."/>
            <person name="Amirebrahimi M."/>
            <person name="Weers B.D."/>
            <person name="McKinley B."/>
            <person name="Mattison A."/>
            <person name="Morishige D.T."/>
            <person name="Grimwood J."/>
            <person name="Schmutz J."/>
            <person name="Mullet J.E."/>
        </authorList>
    </citation>
    <scope>NUCLEOTIDE SEQUENCE [LARGE SCALE GENOMIC DNA]</scope>
    <source>
        <strain evidence="7">cv. BTx623</strain>
    </source>
</reference>
<dbReference type="InterPro" id="IPR002347">
    <property type="entry name" value="SDR_fam"/>
</dbReference>
<dbReference type="STRING" id="4558.A0A1B6QGD6"/>
<dbReference type="InParanoid" id="A0A1B6QGD6"/>
<evidence type="ECO:0000256" key="2">
    <source>
        <dbReference type="ARBA" id="ARBA00022857"/>
    </source>
</evidence>
<keyword evidence="3" id="KW-0560">Oxidoreductase</keyword>
<dbReference type="PRINTS" id="PR00080">
    <property type="entry name" value="SDRFAMILY"/>
</dbReference>
<dbReference type="PRINTS" id="PR00081">
    <property type="entry name" value="GDHRDH"/>
</dbReference>
<dbReference type="FunCoup" id="A0A1B6QGD6">
    <property type="interactions" value="484"/>
</dbReference>
<dbReference type="OMA" id="RYINSRF"/>